<feature type="domain" description="Uracil-DNA glycosylase-like" evidence="8">
    <location>
        <begin position="42"/>
        <end position="222"/>
    </location>
</feature>
<dbReference type="EMBL" id="JADWDC010000062">
    <property type="protein sequence ID" value="MCC0178987.1"/>
    <property type="molecule type" value="Genomic_DNA"/>
</dbReference>
<evidence type="ECO:0000313" key="9">
    <source>
        <dbReference type="EMBL" id="MCC0178987.1"/>
    </source>
</evidence>
<evidence type="ECO:0000256" key="3">
    <source>
        <dbReference type="ARBA" id="ARBA00022763"/>
    </source>
</evidence>
<dbReference type="InterPro" id="IPR005122">
    <property type="entry name" value="Uracil-DNA_glycosylase-like"/>
</dbReference>
<dbReference type="Pfam" id="PF03167">
    <property type="entry name" value="UDG"/>
    <property type="match status" value="1"/>
</dbReference>
<evidence type="ECO:0000256" key="5">
    <source>
        <dbReference type="ARBA" id="ARBA00023004"/>
    </source>
</evidence>
<accession>A0A964BUM3</accession>
<dbReference type="InterPro" id="IPR051536">
    <property type="entry name" value="UDG_Type-4/5"/>
</dbReference>
<keyword evidence="2" id="KW-0479">Metal-binding</keyword>
<comment type="caution">
    <text evidence="9">The sequence shown here is derived from an EMBL/GenBank/DDBJ whole genome shotgun (WGS) entry which is preliminary data.</text>
</comment>
<dbReference type="Proteomes" id="UP000729733">
    <property type="component" value="Unassembled WGS sequence"/>
</dbReference>
<evidence type="ECO:0000256" key="1">
    <source>
        <dbReference type="ARBA" id="ARBA00022485"/>
    </source>
</evidence>
<evidence type="ECO:0000256" key="6">
    <source>
        <dbReference type="ARBA" id="ARBA00023014"/>
    </source>
</evidence>
<dbReference type="PANTHER" id="PTHR33693:SF1">
    <property type="entry name" value="TYPE-4 URACIL-DNA GLYCOSYLASE"/>
    <property type="match status" value="1"/>
</dbReference>
<evidence type="ECO:0000256" key="4">
    <source>
        <dbReference type="ARBA" id="ARBA00022801"/>
    </source>
</evidence>
<sequence>MSDINTLIDRVQQEAQREEFPIDIPVYKSANLEPTKPILYAGNLESPLCFFGRDLGKDEVLARQPLIGASGTMVRKGFYYSIYQQKAPSRKDLDHTTIDRVLLSNTVPYKPPGNKAYLVKVKQRFRPFIEQLFIFHWQGNQVITLGTEAFKWFAPYGTKGELDSFFSQKDTRYEQTVTVSLTATDDSGMTQTKAIDLLPLPHPSPLNTQYYAAFPGMLQKRLAQVEF</sequence>
<keyword evidence="5" id="KW-0408">Iron</keyword>
<reference evidence="9" key="1">
    <citation type="journal article" date="2021" name="Antonie Van Leeuwenhoek">
        <title>Draft genome and description of Waterburya agarophytonicola gen. nov. sp. nov. (Pleurocapsales, Cyanobacteria): a seaweed symbiont.</title>
        <authorList>
            <person name="Bonthond G."/>
            <person name="Shalygin S."/>
            <person name="Bayer T."/>
            <person name="Weinberger F."/>
        </authorList>
    </citation>
    <scope>NUCLEOTIDE SEQUENCE</scope>
    <source>
        <strain evidence="9">KI4</strain>
    </source>
</reference>
<keyword evidence="7" id="KW-0234">DNA repair</keyword>
<keyword evidence="10" id="KW-1185">Reference proteome</keyword>
<proteinExistence type="predicted"/>
<keyword evidence="3" id="KW-0227">DNA damage</keyword>
<keyword evidence="6" id="KW-0411">Iron-sulfur</keyword>
<evidence type="ECO:0000313" key="10">
    <source>
        <dbReference type="Proteomes" id="UP000729733"/>
    </source>
</evidence>
<dbReference type="AlphaFoldDB" id="A0A964BUM3"/>
<dbReference type="GO" id="GO:0006281">
    <property type="term" value="P:DNA repair"/>
    <property type="evidence" value="ECO:0007669"/>
    <property type="project" value="UniProtKB-KW"/>
</dbReference>
<evidence type="ECO:0000256" key="7">
    <source>
        <dbReference type="ARBA" id="ARBA00023204"/>
    </source>
</evidence>
<dbReference type="GO" id="GO:0097506">
    <property type="term" value="F:deaminated base DNA N-glycosylase activity"/>
    <property type="evidence" value="ECO:0007669"/>
    <property type="project" value="UniProtKB-ARBA"/>
</dbReference>
<name>A0A964BUM3_9CYAN</name>
<organism evidence="9 10">
    <name type="scientific">Waterburya agarophytonicola KI4</name>
    <dbReference type="NCBI Taxonomy" id="2874699"/>
    <lineage>
        <taxon>Bacteria</taxon>
        <taxon>Bacillati</taxon>
        <taxon>Cyanobacteriota</taxon>
        <taxon>Cyanophyceae</taxon>
        <taxon>Pleurocapsales</taxon>
        <taxon>Hyellaceae</taxon>
        <taxon>Waterburya</taxon>
        <taxon>Waterburya agarophytonicola</taxon>
    </lineage>
</organism>
<dbReference type="PANTHER" id="PTHR33693">
    <property type="entry name" value="TYPE-5 URACIL-DNA GLYCOSYLASE"/>
    <property type="match status" value="1"/>
</dbReference>
<dbReference type="Gene3D" id="3.40.470.10">
    <property type="entry name" value="Uracil-DNA glycosylase-like domain"/>
    <property type="match status" value="1"/>
</dbReference>
<keyword evidence="4" id="KW-0378">Hydrolase</keyword>
<dbReference type="GO" id="GO:0051539">
    <property type="term" value="F:4 iron, 4 sulfur cluster binding"/>
    <property type="evidence" value="ECO:0007669"/>
    <property type="project" value="UniProtKB-KW"/>
</dbReference>
<dbReference type="RefSeq" id="WP_229642091.1">
    <property type="nucleotide sequence ID" value="NZ_JADWDC010000062.1"/>
</dbReference>
<evidence type="ECO:0000256" key="2">
    <source>
        <dbReference type="ARBA" id="ARBA00022723"/>
    </source>
</evidence>
<gene>
    <name evidence="9" type="ORF">I4641_18630</name>
</gene>
<dbReference type="GO" id="GO:0046872">
    <property type="term" value="F:metal ion binding"/>
    <property type="evidence" value="ECO:0007669"/>
    <property type="project" value="UniProtKB-KW"/>
</dbReference>
<dbReference type="SUPFAM" id="SSF52141">
    <property type="entry name" value="Uracil-DNA glycosylase-like"/>
    <property type="match status" value="1"/>
</dbReference>
<evidence type="ECO:0000259" key="8">
    <source>
        <dbReference type="Pfam" id="PF03167"/>
    </source>
</evidence>
<dbReference type="InterPro" id="IPR036895">
    <property type="entry name" value="Uracil-DNA_glycosylase-like_sf"/>
</dbReference>
<protein>
    <submittedName>
        <fullName evidence="9">Uracil-DNA glycosylase</fullName>
    </submittedName>
</protein>
<keyword evidence="1" id="KW-0004">4Fe-4S</keyword>